<dbReference type="EMBL" id="JADFTZ010000001">
    <property type="protein sequence ID" value="MBE9575083.1"/>
    <property type="molecule type" value="Genomic_DNA"/>
</dbReference>
<keyword evidence="2" id="KW-1185">Reference proteome</keyword>
<evidence type="ECO:0000313" key="2">
    <source>
        <dbReference type="Proteomes" id="UP000656274"/>
    </source>
</evidence>
<name>A0ABR9WME5_9FLAO</name>
<dbReference type="Proteomes" id="UP000656274">
    <property type="component" value="Unassembled WGS sequence"/>
</dbReference>
<sequence length="74" mass="8751">MKNINITKRKNHISIELKKESFDVSLKTKIKHLNNVKIFNVIILSDKLKLSVHPYKHNDLDSLKIELEKKIMKN</sequence>
<comment type="caution">
    <text evidence="1">The sequence shown here is derived from an EMBL/GenBank/DDBJ whole genome shotgun (WGS) entry which is preliminary data.</text>
</comment>
<protein>
    <submittedName>
        <fullName evidence="1">Uncharacterized protein</fullName>
    </submittedName>
</protein>
<proteinExistence type="predicted"/>
<evidence type="ECO:0000313" key="1">
    <source>
        <dbReference type="EMBL" id="MBE9575083.1"/>
    </source>
</evidence>
<organism evidence="1 2">
    <name type="scientific">Flavobacterium proteolyticum</name>
    <dbReference type="NCBI Taxonomy" id="2911683"/>
    <lineage>
        <taxon>Bacteria</taxon>
        <taxon>Pseudomonadati</taxon>
        <taxon>Bacteroidota</taxon>
        <taxon>Flavobacteriia</taxon>
        <taxon>Flavobacteriales</taxon>
        <taxon>Flavobacteriaceae</taxon>
        <taxon>Flavobacterium</taxon>
    </lineage>
</organism>
<reference evidence="1 2" key="1">
    <citation type="submission" date="2020-10" db="EMBL/GenBank/DDBJ databases">
        <title>The genome sequence of Flavobacterium aquaticum 1Y8A.</title>
        <authorList>
            <person name="Liu Y."/>
        </authorList>
    </citation>
    <scope>NUCLEOTIDE SEQUENCE [LARGE SCALE GENOMIC DNA]</scope>
    <source>
        <strain evidence="1 2">1Y8A</strain>
    </source>
</reference>
<dbReference type="RefSeq" id="WP_194093051.1">
    <property type="nucleotide sequence ID" value="NZ_JADFTZ010000001.1"/>
</dbReference>
<accession>A0ABR9WME5</accession>
<gene>
    <name evidence="1" type="ORF">IM755_00005</name>
</gene>